<evidence type="ECO:0000259" key="7">
    <source>
        <dbReference type="Pfam" id="PF20466"/>
    </source>
</evidence>
<evidence type="ECO:0000313" key="9">
    <source>
        <dbReference type="Proteomes" id="UP000267128"/>
    </source>
</evidence>
<dbReference type="InterPro" id="IPR050953">
    <property type="entry name" value="N4_N6_ade-DNA_methylase"/>
</dbReference>
<evidence type="ECO:0000256" key="5">
    <source>
        <dbReference type="ARBA" id="ARBA00047942"/>
    </source>
</evidence>
<dbReference type="InterPro" id="IPR011639">
    <property type="entry name" value="MethylTrfase_TaqI-like_dom"/>
</dbReference>
<comment type="catalytic activity">
    <reaction evidence="5">
        <text>a 2'-deoxyadenosine in DNA + S-adenosyl-L-methionine = an N(6)-methyl-2'-deoxyadenosine in DNA + S-adenosyl-L-homocysteine + H(+)</text>
        <dbReference type="Rhea" id="RHEA:15197"/>
        <dbReference type="Rhea" id="RHEA-COMP:12418"/>
        <dbReference type="Rhea" id="RHEA-COMP:12419"/>
        <dbReference type="ChEBI" id="CHEBI:15378"/>
        <dbReference type="ChEBI" id="CHEBI:57856"/>
        <dbReference type="ChEBI" id="CHEBI:59789"/>
        <dbReference type="ChEBI" id="CHEBI:90615"/>
        <dbReference type="ChEBI" id="CHEBI:90616"/>
        <dbReference type="EC" id="2.1.1.72"/>
    </reaction>
</comment>
<dbReference type="Gene3D" id="3.40.50.150">
    <property type="entry name" value="Vaccinia Virus protein VP39"/>
    <property type="match status" value="1"/>
</dbReference>
<dbReference type="PRINTS" id="PR00507">
    <property type="entry name" value="N12N6MTFRASE"/>
</dbReference>
<keyword evidence="3" id="KW-0808">Transferase</keyword>
<keyword evidence="9" id="KW-1185">Reference proteome</keyword>
<dbReference type="InterPro" id="IPR002052">
    <property type="entry name" value="DNA_methylase_N6_adenine_CS"/>
</dbReference>
<reference evidence="8 9" key="1">
    <citation type="submission" date="2018-11" db="EMBL/GenBank/DDBJ databases">
        <authorList>
            <person name="Li F."/>
        </authorList>
    </citation>
    <scope>NUCLEOTIDE SEQUENCE [LARGE SCALE GENOMIC DNA]</scope>
    <source>
        <strain evidence="8 9">Gsoil 097</strain>
    </source>
</reference>
<evidence type="ECO:0000256" key="4">
    <source>
        <dbReference type="ARBA" id="ARBA00022691"/>
    </source>
</evidence>
<evidence type="ECO:0000256" key="2">
    <source>
        <dbReference type="ARBA" id="ARBA00022603"/>
    </source>
</evidence>
<accession>A0A3N0CPR3</accession>
<dbReference type="GO" id="GO:0006304">
    <property type="term" value="P:DNA modification"/>
    <property type="evidence" value="ECO:0007669"/>
    <property type="project" value="InterPro"/>
</dbReference>
<organism evidence="8 9">
    <name type="scientific">Nocardioides marmoriginsengisoli</name>
    <dbReference type="NCBI Taxonomy" id="661483"/>
    <lineage>
        <taxon>Bacteria</taxon>
        <taxon>Bacillati</taxon>
        <taxon>Actinomycetota</taxon>
        <taxon>Actinomycetes</taxon>
        <taxon>Propionibacteriales</taxon>
        <taxon>Nocardioidaceae</taxon>
        <taxon>Nocardioides</taxon>
    </lineage>
</organism>
<dbReference type="EC" id="2.1.1.72" evidence="1"/>
<protein>
    <recommendedName>
        <fullName evidence="1">site-specific DNA-methyltransferase (adenine-specific)</fullName>
        <ecNumber evidence="1">2.1.1.72</ecNumber>
    </recommendedName>
</protein>
<dbReference type="CDD" id="cd02440">
    <property type="entry name" value="AdoMet_MTases"/>
    <property type="match status" value="1"/>
</dbReference>
<feature type="domain" description="MmeI-like target recognition" evidence="7">
    <location>
        <begin position="410"/>
        <end position="594"/>
    </location>
</feature>
<comment type="caution">
    <text evidence="8">The sequence shown here is derived from an EMBL/GenBank/DDBJ whole genome shotgun (WGS) entry which is preliminary data.</text>
</comment>
<name>A0A3N0CPR3_9ACTN</name>
<evidence type="ECO:0000256" key="3">
    <source>
        <dbReference type="ARBA" id="ARBA00022679"/>
    </source>
</evidence>
<evidence type="ECO:0000256" key="1">
    <source>
        <dbReference type="ARBA" id="ARBA00011900"/>
    </source>
</evidence>
<dbReference type="Pfam" id="PF20466">
    <property type="entry name" value="MmeI_TRD"/>
    <property type="match status" value="1"/>
</dbReference>
<feature type="domain" description="Type II methyltransferase M.TaqI-like" evidence="6">
    <location>
        <begin position="196"/>
        <end position="329"/>
    </location>
</feature>
<dbReference type="Proteomes" id="UP000267128">
    <property type="component" value="Unassembled WGS sequence"/>
</dbReference>
<dbReference type="PROSITE" id="PS00092">
    <property type="entry name" value="N6_MTASE"/>
    <property type="match status" value="1"/>
</dbReference>
<dbReference type="PANTHER" id="PTHR33841">
    <property type="entry name" value="DNA METHYLTRANSFERASE YEEA-RELATED"/>
    <property type="match status" value="1"/>
</dbReference>
<dbReference type="AlphaFoldDB" id="A0A3N0CPR3"/>
<proteinExistence type="predicted"/>
<evidence type="ECO:0000259" key="6">
    <source>
        <dbReference type="Pfam" id="PF07669"/>
    </source>
</evidence>
<evidence type="ECO:0000313" key="8">
    <source>
        <dbReference type="EMBL" id="RNL65360.1"/>
    </source>
</evidence>
<keyword evidence="4" id="KW-0949">S-adenosyl-L-methionine</keyword>
<dbReference type="InterPro" id="IPR046820">
    <property type="entry name" value="MmeI_TRD"/>
</dbReference>
<dbReference type="Pfam" id="PF07669">
    <property type="entry name" value="Eco57I"/>
    <property type="match status" value="1"/>
</dbReference>
<dbReference type="OrthoDB" id="4280289at2"/>
<dbReference type="EMBL" id="RJSE01000003">
    <property type="protein sequence ID" value="RNL65360.1"/>
    <property type="molecule type" value="Genomic_DNA"/>
</dbReference>
<dbReference type="GO" id="GO:0032259">
    <property type="term" value="P:methylation"/>
    <property type="evidence" value="ECO:0007669"/>
    <property type="project" value="UniProtKB-KW"/>
</dbReference>
<dbReference type="SUPFAM" id="SSF53335">
    <property type="entry name" value="S-adenosyl-L-methionine-dependent methyltransferases"/>
    <property type="match status" value="1"/>
</dbReference>
<dbReference type="GO" id="GO:0009007">
    <property type="term" value="F:site-specific DNA-methyltransferase (adenine-specific) activity"/>
    <property type="evidence" value="ECO:0007669"/>
    <property type="project" value="UniProtKB-EC"/>
</dbReference>
<keyword evidence="2" id="KW-0489">Methyltransferase</keyword>
<dbReference type="GO" id="GO:0003676">
    <property type="term" value="F:nucleic acid binding"/>
    <property type="evidence" value="ECO:0007669"/>
    <property type="project" value="InterPro"/>
</dbReference>
<dbReference type="PANTHER" id="PTHR33841:SF1">
    <property type="entry name" value="DNA METHYLTRANSFERASE A"/>
    <property type="match status" value="1"/>
</dbReference>
<gene>
    <name evidence="8" type="ORF">EFK50_05220</name>
</gene>
<sequence>MPPTSPMLPGMEPSAAIVELIAAWEDCGISSGAPGGDVDPGEIFRAAVAALLRAAFVDLAERRGTVPASYEGSLLFAPDRYGALPAPSAPACAEIDDLGRLYESLLGLTCRRDDRGRLEVVATAGRKHAGAHYTPPDLAAEVVRHALAPLVAGPRAILDLRVADIAAGSGAFLLAAARDLGGRDGAPSLRQIVSTCLYGADIDALAVEVGRLSLWLLVGDPDLPLSFLDEHLVVGNALLDDDRLGTPVDWAALAPAGFDAVVGNPPFLGVKGIRGALGRELRDHLAGSLLDGESGRSDLAIFFLARARRLSTATIGLVLPAAIWSGDNYRFGLARAFEEGFACYRAETSRPWPSDAGVRIALTWLSRIPAGRPLLDGVPVDRIPATRARDASRSAGPPPWMPHGFQASIVLGKSLLLTRDEAAAMIGEDSRAERWIREYLSGDDLVSTPGPSSSRCVLDLAGADLDDLLAIPPIARRLRAVRTERDGQLGKYPQLAGRWWTFLNRVDRLYDELAGFSEVIAFSKHAKYTWPVLVGTGPVFSNGAIVYPTDDRAVYGFLASTPHRIWATEEGGSRLNQSHRYNPSRLLRTYPFPDSIASVRGPGEELAAAMSAARDELGVGVTEVLNRVHGADRAATSIERIRRAITEVDAAVLAVHGLTGMTDPAGIRSALVDCASERAAFRSKILR</sequence>
<dbReference type="InterPro" id="IPR029063">
    <property type="entry name" value="SAM-dependent_MTases_sf"/>
</dbReference>